<dbReference type="Proteomes" id="UP000626109">
    <property type="component" value="Unassembled WGS sequence"/>
</dbReference>
<dbReference type="InterPro" id="IPR027968">
    <property type="entry name" value="JHY"/>
</dbReference>
<feature type="region of interest" description="Disordered" evidence="1">
    <location>
        <begin position="1"/>
        <end position="41"/>
    </location>
</feature>
<gene>
    <name evidence="2" type="ORF">PGLA2088_LOCUS22446</name>
</gene>
<accession>A0A813JN35</accession>
<evidence type="ECO:0000313" key="2">
    <source>
        <dbReference type="EMBL" id="CAE8681469.1"/>
    </source>
</evidence>
<dbReference type="AlphaFoldDB" id="A0A813JN35"/>
<sequence>AGPRKPPRAPPEALARKVAEEEAVAVQRPKQPRLPVEYTPATMEDYKQRYGEKGAAQELGRLGPDLDDEGVMMKRAVQEKVKQFSKELKRINTQRSTAVVPKPPPKPEPKVNSRAKALEFAQNIPRPKLKPNQAKAAPAVPDASKDADREKDIADWEEIRRRIKQHDEDVAKVAEVKEFLNRLPF</sequence>
<dbReference type="EMBL" id="CAJNNW010025962">
    <property type="protein sequence ID" value="CAE8681469.1"/>
    <property type="molecule type" value="Genomic_DNA"/>
</dbReference>
<evidence type="ECO:0000256" key="1">
    <source>
        <dbReference type="SAM" id="MobiDB-lite"/>
    </source>
</evidence>
<proteinExistence type="predicted"/>
<reference evidence="2" key="1">
    <citation type="submission" date="2021-02" db="EMBL/GenBank/DDBJ databases">
        <authorList>
            <person name="Dougan E. K."/>
            <person name="Rhodes N."/>
            <person name="Thang M."/>
            <person name="Chan C."/>
        </authorList>
    </citation>
    <scope>NUCLEOTIDE SEQUENCE</scope>
</reference>
<feature type="non-terminal residue" evidence="2">
    <location>
        <position position="185"/>
    </location>
</feature>
<protein>
    <submittedName>
        <fullName evidence="2">Uncharacterized protein</fullName>
    </submittedName>
</protein>
<name>A0A813JN35_POLGL</name>
<organism evidence="2 3">
    <name type="scientific">Polarella glacialis</name>
    <name type="common">Dinoflagellate</name>
    <dbReference type="NCBI Taxonomy" id="89957"/>
    <lineage>
        <taxon>Eukaryota</taxon>
        <taxon>Sar</taxon>
        <taxon>Alveolata</taxon>
        <taxon>Dinophyceae</taxon>
        <taxon>Suessiales</taxon>
        <taxon>Suessiaceae</taxon>
        <taxon>Polarella</taxon>
    </lineage>
</organism>
<evidence type="ECO:0000313" key="3">
    <source>
        <dbReference type="Proteomes" id="UP000626109"/>
    </source>
</evidence>
<comment type="caution">
    <text evidence="2">The sequence shown here is derived from an EMBL/GenBank/DDBJ whole genome shotgun (WGS) entry which is preliminary data.</text>
</comment>
<feature type="region of interest" description="Disordered" evidence="1">
    <location>
        <begin position="85"/>
        <end position="151"/>
    </location>
</feature>
<dbReference type="Pfam" id="PF15261">
    <property type="entry name" value="JHY"/>
    <property type="match status" value="1"/>
</dbReference>